<evidence type="ECO:0000313" key="2">
    <source>
        <dbReference type="EMBL" id="NVL09654.1"/>
    </source>
</evidence>
<dbReference type="Pfam" id="PF13340">
    <property type="entry name" value="DUF4096"/>
    <property type="match status" value="1"/>
</dbReference>
<organism evidence="2">
    <name type="scientific">Bradyrhizobium quebecense</name>
    <dbReference type="NCBI Taxonomy" id="2748629"/>
    <lineage>
        <taxon>Bacteria</taxon>
        <taxon>Pseudomonadati</taxon>
        <taxon>Pseudomonadota</taxon>
        <taxon>Alphaproteobacteria</taxon>
        <taxon>Hyphomicrobiales</taxon>
        <taxon>Nitrobacteraceae</taxon>
        <taxon>Bradyrhizobium</taxon>
    </lineage>
</organism>
<dbReference type="InterPro" id="IPR025161">
    <property type="entry name" value="IS402-like_dom"/>
</dbReference>
<accession>A0A973WR64</accession>
<protein>
    <submittedName>
        <fullName evidence="2">Transposase</fullName>
    </submittedName>
</protein>
<feature type="domain" description="Insertion element IS402-like" evidence="1">
    <location>
        <begin position="2"/>
        <end position="42"/>
    </location>
</feature>
<gene>
    <name evidence="2" type="ORF">HU230_28485</name>
</gene>
<comment type="caution">
    <text evidence="2">The sequence shown here is derived from an EMBL/GenBank/DDBJ whole genome shotgun (WGS) entry which is preliminary data.</text>
</comment>
<reference evidence="2" key="1">
    <citation type="submission" date="2020-06" db="EMBL/GenBank/DDBJ databases">
        <title>Whole Genome Sequence of Bradyrhizobium sp. Strain 66S1MB.</title>
        <authorList>
            <person name="Bromfield E."/>
            <person name="Cloutier S."/>
        </authorList>
    </citation>
    <scope>NUCLEOTIDE SEQUENCE</scope>
    <source>
        <strain evidence="2">66S1MB</strain>
    </source>
</reference>
<name>A0A973WR64_9BRAD</name>
<evidence type="ECO:0000259" key="1">
    <source>
        <dbReference type="Pfam" id="PF13340"/>
    </source>
</evidence>
<sequence length="71" mass="7998">MALIAPHLPKPSATGRPREIINGIFCVTRAGCSWRLLPNDFAAIEDDLPLVRVQNAYRSDVRRPFEFGFTL</sequence>
<proteinExistence type="predicted"/>
<dbReference type="EMBL" id="JABWSX010000001">
    <property type="protein sequence ID" value="NVL09654.1"/>
    <property type="molecule type" value="Genomic_DNA"/>
</dbReference>
<dbReference type="AlphaFoldDB" id="A0A973WR64"/>